<dbReference type="PROSITE" id="PS50005">
    <property type="entry name" value="TPR"/>
    <property type="match status" value="1"/>
</dbReference>
<accession>A0A0D7B1X2</accession>
<dbReference type="Pfam" id="PF00226">
    <property type="entry name" value="DnaJ"/>
    <property type="match status" value="1"/>
</dbReference>
<gene>
    <name evidence="5" type="ORF">CYLTODRAFT_493066</name>
</gene>
<organism evidence="5 6">
    <name type="scientific">Cylindrobasidium torrendii FP15055 ss-10</name>
    <dbReference type="NCBI Taxonomy" id="1314674"/>
    <lineage>
        <taxon>Eukaryota</taxon>
        <taxon>Fungi</taxon>
        <taxon>Dikarya</taxon>
        <taxon>Basidiomycota</taxon>
        <taxon>Agaricomycotina</taxon>
        <taxon>Agaricomycetes</taxon>
        <taxon>Agaricomycetidae</taxon>
        <taxon>Agaricales</taxon>
        <taxon>Marasmiineae</taxon>
        <taxon>Physalacriaceae</taxon>
        <taxon>Cylindrobasidium</taxon>
    </lineage>
</organism>
<dbReference type="AlphaFoldDB" id="A0A0D7B1X2"/>
<feature type="coiled-coil region" evidence="2">
    <location>
        <begin position="387"/>
        <end position="436"/>
    </location>
</feature>
<feature type="region of interest" description="Disordered" evidence="3">
    <location>
        <begin position="1"/>
        <end position="60"/>
    </location>
</feature>
<dbReference type="InterPro" id="IPR036869">
    <property type="entry name" value="J_dom_sf"/>
</dbReference>
<dbReference type="PANTHER" id="PTHR44200:SF1">
    <property type="entry name" value="DNAJ HOMOLOG SUBFAMILY C MEMBER 7"/>
    <property type="match status" value="1"/>
</dbReference>
<evidence type="ECO:0000256" key="2">
    <source>
        <dbReference type="SAM" id="Coils"/>
    </source>
</evidence>
<dbReference type="InterPro" id="IPR052758">
    <property type="entry name" value="SRC_co-chaperone"/>
</dbReference>
<dbReference type="CDD" id="cd06257">
    <property type="entry name" value="DnaJ"/>
    <property type="match status" value="1"/>
</dbReference>
<protein>
    <submittedName>
        <fullName evidence="5">TPR-like protein</fullName>
    </submittedName>
</protein>
<dbReference type="SMART" id="SM00028">
    <property type="entry name" value="TPR"/>
    <property type="match status" value="6"/>
</dbReference>
<dbReference type="Proteomes" id="UP000054007">
    <property type="component" value="Unassembled WGS sequence"/>
</dbReference>
<evidence type="ECO:0000256" key="1">
    <source>
        <dbReference type="PROSITE-ProRule" id="PRU00339"/>
    </source>
</evidence>
<dbReference type="PROSITE" id="PS50076">
    <property type="entry name" value="DNAJ_2"/>
    <property type="match status" value="1"/>
</dbReference>
<keyword evidence="1" id="KW-0802">TPR repeat</keyword>
<feature type="repeat" description="TPR" evidence="1">
    <location>
        <begin position="64"/>
        <end position="97"/>
    </location>
</feature>
<dbReference type="OrthoDB" id="10250354at2759"/>
<keyword evidence="2" id="KW-0175">Coiled coil</keyword>
<keyword evidence="6" id="KW-1185">Reference proteome</keyword>
<dbReference type="InterPro" id="IPR011990">
    <property type="entry name" value="TPR-like_helical_dom_sf"/>
</dbReference>
<reference evidence="5 6" key="1">
    <citation type="journal article" date="2015" name="Fungal Genet. Biol.">
        <title>Evolution of novel wood decay mechanisms in Agaricales revealed by the genome sequences of Fistulina hepatica and Cylindrobasidium torrendii.</title>
        <authorList>
            <person name="Floudas D."/>
            <person name="Held B.W."/>
            <person name="Riley R."/>
            <person name="Nagy L.G."/>
            <person name="Koehler G."/>
            <person name="Ransdell A.S."/>
            <person name="Younus H."/>
            <person name="Chow J."/>
            <person name="Chiniquy J."/>
            <person name="Lipzen A."/>
            <person name="Tritt A."/>
            <person name="Sun H."/>
            <person name="Haridas S."/>
            <person name="LaButti K."/>
            <person name="Ohm R.A."/>
            <person name="Kues U."/>
            <person name="Blanchette R.A."/>
            <person name="Grigoriev I.V."/>
            <person name="Minto R.E."/>
            <person name="Hibbett D.S."/>
        </authorList>
    </citation>
    <scope>NUCLEOTIDE SEQUENCE [LARGE SCALE GENOMIC DNA]</scope>
    <source>
        <strain evidence="5 6">FP15055 ss-10</strain>
    </source>
</reference>
<feature type="compositionally biased region" description="Basic and acidic residues" evidence="3">
    <location>
        <begin position="1"/>
        <end position="11"/>
    </location>
</feature>
<dbReference type="STRING" id="1314674.A0A0D7B1X2"/>
<sequence>MVSKKTKEARRAAKQADSTASPTDSKMNGTASGSNASAADDDDGHSEVEDSQPPPEPEDPAVRAERLKEQGNGAFKAQRYAEAVRLYSEAIELNPSEPAYRTNRAASYMSLKKFRKALDDCQQAAGMQSATPSPKTLLRLARCQAALGLATPALSTLSTIQPQDAAVTQLQKKINELQSHLANFEAARQRKEWPMARLSLDKCIQSIDADGEEVPSEWRLWRVEIELAKGNWEGANQAASDALRLNPNSPEILSLRGLVMFIEGKLSTAATHAANALRLDPSYTPAMRLRRRVKDVERLKDEGNAYFKSGNLQGALDKYGEALDIVGSAEEEGKGGQIRATLLSNRATTLVKLSQHEDALKDIEASIELSGRAFKPYRTRARINLHLERYESAVQDFKSAIQYAQDDVGVSSERDIRELRSELKKAEAALKRSKSKDYYKILGLARDCDSSEIKKAYRRESLRHHPDKGGDEEKFKLVVEAHTVLSDPQRRERYDLGEDEDGMNEGGHGGFGGGMGGMSEADLANIFAQFSGGPFSGGGGFGGGRRGGSGFGGHSHGFAF</sequence>
<feature type="region of interest" description="Disordered" evidence="3">
    <location>
        <begin position="489"/>
        <end position="509"/>
    </location>
</feature>
<feature type="domain" description="J" evidence="4">
    <location>
        <begin position="437"/>
        <end position="498"/>
    </location>
</feature>
<evidence type="ECO:0000313" key="5">
    <source>
        <dbReference type="EMBL" id="KIY64482.1"/>
    </source>
</evidence>
<evidence type="ECO:0000313" key="6">
    <source>
        <dbReference type="Proteomes" id="UP000054007"/>
    </source>
</evidence>
<feature type="compositionally biased region" description="Polar residues" evidence="3">
    <location>
        <begin position="16"/>
        <end position="30"/>
    </location>
</feature>
<dbReference type="InterPro" id="IPR001623">
    <property type="entry name" value="DnaJ_domain"/>
</dbReference>
<dbReference type="Gene3D" id="1.10.287.110">
    <property type="entry name" value="DnaJ domain"/>
    <property type="match status" value="1"/>
</dbReference>
<name>A0A0D7B1X2_9AGAR</name>
<dbReference type="PRINTS" id="PR00625">
    <property type="entry name" value="JDOMAIN"/>
</dbReference>
<dbReference type="EMBL" id="KN880633">
    <property type="protein sequence ID" value="KIY64482.1"/>
    <property type="molecule type" value="Genomic_DNA"/>
</dbReference>
<evidence type="ECO:0000256" key="3">
    <source>
        <dbReference type="SAM" id="MobiDB-lite"/>
    </source>
</evidence>
<dbReference type="Gene3D" id="1.25.40.10">
    <property type="entry name" value="Tetratricopeptide repeat domain"/>
    <property type="match status" value="1"/>
</dbReference>
<dbReference type="SMART" id="SM00271">
    <property type="entry name" value="DnaJ"/>
    <property type="match status" value="1"/>
</dbReference>
<dbReference type="InterPro" id="IPR019734">
    <property type="entry name" value="TPR_rpt"/>
</dbReference>
<dbReference type="PANTHER" id="PTHR44200">
    <property type="entry name" value="DNAJ HOMOLOG SUBFAMILY C MEMBER 7"/>
    <property type="match status" value="1"/>
</dbReference>
<proteinExistence type="predicted"/>
<dbReference type="SUPFAM" id="SSF46565">
    <property type="entry name" value="Chaperone J-domain"/>
    <property type="match status" value="1"/>
</dbReference>
<dbReference type="SUPFAM" id="SSF48452">
    <property type="entry name" value="TPR-like"/>
    <property type="match status" value="3"/>
</dbReference>
<dbReference type="Pfam" id="PF13432">
    <property type="entry name" value="TPR_16"/>
    <property type="match status" value="3"/>
</dbReference>
<evidence type="ECO:0000259" key="4">
    <source>
        <dbReference type="PROSITE" id="PS50076"/>
    </source>
</evidence>